<keyword evidence="4 8" id="KW-0067">ATP-binding</keyword>
<evidence type="ECO:0000256" key="7">
    <source>
        <dbReference type="ARBA" id="ARBA00023163"/>
    </source>
</evidence>
<dbReference type="InterPro" id="IPR005144">
    <property type="entry name" value="ATP-cone_dom"/>
</dbReference>
<dbReference type="InterPro" id="IPR003796">
    <property type="entry name" value="RNR_NrdR-like"/>
</dbReference>
<proteinExistence type="inferred from homology"/>
<evidence type="ECO:0000256" key="5">
    <source>
        <dbReference type="ARBA" id="ARBA00023015"/>
    </source>
</evidence>
<keyword evidence="8" id="KW-0863">Zinc-finger</keyword>
<accession>A0ABV9QN01</accession>
<evidence type="ECO:0000259" key="9">
    <source>
        <dbReference type="PROSITE" id="PS51161"/>
    </source>
</evidence>
<dbReference type="InterPro" id="IPR055173">
    <property type="entry name" value="NrdR-like_N"/>
</dbReference>
<comment type="caution">
    <text evidence="10">The sequence shown here is derived from an EMBL/GenBank/DDBJ whole genome shotgun (WGS) entry which is preliminary data.</text>
</comment>
<keyword evidence="6 8" id="KW-0238">DNA-binding</keyword>
<evidence type="ECO:0000256" key="2">
    <source>
        <dbReference type="ARBA" id="ARBA00022741"/>
    </source>
</evidence>
<evidence type="ECO:0000256" key="3">
    <source>
        <dbReference type="ARBA" id="ARBA00022833"/>
    </source>
</evidence>
<keyword evidence="3 8" id="KW-0862">Zinc</keyword>
<reference evidence="11" key="1">
    <citation type="journal article" date="2019" name="Int. J. Syst. Evol. Microbiol.">
        <title>The Global Catalogue of Microorganisms (GCM) 10K type strain sequencing project: providing services to taxonomists for standard genome sequencing and annotation.</title>
        <authorList>
            <consortium name="The Broad Institute Genomics Platform"/>
            <consortium name="The Broad Institute Genome Sequencing Center for Infectious Disease"/>
            <person name="Wu L."/>
            <person name="Ma J."/>
        </authorList>
    </citation>
    <scope>NUCLEOTIDE SEQUENCE [LARGE SCALE GENOMIC DNA]</scope>
    <source>
        <strain evidence="11">CCUG 46385</strain>
    </source>
</reference>
<keyword evidence="11" id="KW-1185">Reference proteome</keyword>
<protein>
    <recommendedName>
        <fullName evidence="8">Transcriptional repressor NrdR</fullName>
    </recommendedName>
</protein>
<dbReference type="EMBL" id="JBHSHL010000045">
    <property type="protein sequence ID" value="MFC4805328.1"/>
    <property type="molecule type" value="Genomic_DNA"/>
</dbReference>
<keyword evidence="5 8" id="KW-0805">Transcription regulation</keyword>
<evidence type="ECO:0000256" key="6">
    <source>
        <dbReference type="ARBA" id="ARBA00023125"/>
    </source>
</evidence>
<keyword evidence="1 8" id="KW-0678">Repressor</keyword>
<feature type="domain" description="ATP-cone" evidence="9">
    <location>
        <begin position="49"/>
        <end position="139"/>
    </location>
</feature>
<evidence type="ECO:0000256" key="8">
    <source>
        <dbReference type="HAMAP-Rule" id="MF_00440"/>
    </source>
</evidence>
<dbReference type="HAMAP" id="MF_00440">
    <property type="entry name" value="NrdR"/>
    <property type="match status" value="1"/>
</dbReference>
<comment type="function">
    <text evidence="8">Negatively regulates transcription of bacterial ribonucleotide reductase nrd genes and operons by binding to NrdR-boxes.</text>
</comment>
<dbReference type="RefSeq" id="WP_379788880.1">
    <property type="nucleotide sequence ID" value="NZ_JBHSHL010000045.1"/>
</dbReference>
<comment type="similarity">
    <text evidence="8">Belongs to the NrdR family.</text>
</comment>
<evidence type="ECO:0000313" key="11">
    <source>
        <dbReference type="Proteomes" id="UP001595916"/>
    </source>
</evidence>
<organism evidence="10 11">
    <name type="scientific">Filifactor villosus</name>
    <dbReference type="NCBI Taxonomy" id="29374"/>
    <lineage>
        <taxon>Bacteria</taxon>
        <taxon>Bacillati</taxon>
        <taxon>Bacillota</taxon>
        <taxon>Clostridia</taxon>
        <taxon>Peptostreptococcales</taxon>
        <taxon>Filifactoraceae</taxon>
        <taxon>Filifactor</taxon>
    </lineage>
</organism>
<gene>
    <name evidence="8 10" type="primary">nrdR</name>
    <name evidence="10" type="ORF">ACFO4R_09565</name>
</gene>
<dbReference type="PANTHER" id="PTHR30455:SF2">
    <property type="entry name" value="TRANSCRIPTIONAL REPRESSOR NRDR"/>
    <property type="match status" value="1"/>
</dbReference>
<dbReference type="Pfam" id="PF03477">
    <property type="entry name" value="ATP-cone"/>
    <property type="match status" value="1"/>
</dbReference>
<evidence type="ECO:0000256" key="1">
    <source>
        <dbReference type="ARBA" id="ARBA00022491"/>
    </source>
</evidence>
<dbReference type="Proteomes" id="UP001595916">
    <property type="component" value="Unassembled WGS sequence"/>
</dbReference>
<keyword evidence="2 8" id="KW-0547">Nucleotide-binding</keyword>
<dbReference type="NCBIfam" id="TIGR00244">
    <property type="entry name" value="transcriptional regulator NrdR"/>
    <property type="match status" value="1"/>
</dbReference>
<feature type="zinc finger region" evidence="8">
    <location>
        <begin position="3"/>
        <end position="34"/>
    </location>
</feature>
<evidence type="ECO:0000313" key="10">
    <source>
        <dbReference type="EMBL" id="MFC4805328.1"/>
    </source>
</evidence>
<name>A0ABV9QN01_9FIRM</name>
<dbReference type="PROSITE" id="PS51161">
    <property type="entry name" value="ATP_CONE"/>
    <property type="match status" value="1"/>
</dbReference>
<dbReference type="PANTHER" id="PTHR30455">
    <property type="entry name" value="TRANSCRIPTIONAL REPRESSOR NRDR"/>
    <property type="match status" value="1"/>
</dbReference>
<keyword evidence="8" id="KW-0479">Metal-binding</keyword>
<sequence>MRCPYCGEVESKVVDSRHTDEDNAIRRRRECNNCHKRFTTYEKIEQINVVVEKKDGTREHFDREKILRGIVRSCEKRSIPFEEMEKVVNDIEKEIVNSMRREVSSVEIGKLVMKHLKDVDDVAYVRFASVYREFQDLDSFQKELDEIIKERNDRS</sequence>
<comment type="cofactor">
    <cofactor evidence="8">
        <name>Zn(2+)</name>
        <dbReference type="ChEBI" id="CHEBI:29105"/>
    </cofactor>
    <text evidence="8">Binds 1 zinc ion.</text>
</comment>
<keyword evidence="7 8" id="KW-0804">Transcription</keyword>
<evidence type="ECO:0000256" key="4">
    <source>
        <dbReference type="ARBA" id="ARBA00022840"/>
    </source>
</evidence>
<dbReference type="Pfam" id="PF22811">
    <property type="entry name" value="Zn_ribbon_NrdR"/>
    <property type="match status" value="1"/>
</dbReference>